<feature type="domain" description="BTB" evidence="1">
    <location>
        <begin position="26"/>
        <end position="87"/>
    </location>
</feature>
<dbReference type="EMBL" id="MU004245">
    <property type="protein sequence ID" value="KAF2663587.1"/>
    <property type="molecule type" value="Genomic_DNA"/>
</dbReference>
<name>A0A6A6TWQ3_9PEZI</name>
<dbReference type="OrthoDB" id="6359816at2759"/>
<organism evidence="2 3">
    <name type="scientific">Microthyrium microscopicum</name>
    <dbReference type="NCBI Taxonomy" id="703497"/>
    <lineage>
        <taxon>Eukaryota</taxon>
        <taxon>Fungi</taxon>
        <taxon>Dikarya</taxon>
        <taxon>Ascomycota</taxon>
        <taxon>Pezizomycotina</taxon>
        <taxon>Dothideomycetes</taxon>
        <taxon>Dothideomycetes incertae sedis</taxon>
        <taxon>Microthyriales</taxon>
        <taxon>Microthyriaceae</taxon>
        <taxon>Microthyrium</taxon>
    </lineage>
</organism>
<evidence type="ECO:0000259" key="1">
    <source>
        <dbReference type="PROSITE" id="PS50097"/>
    </source>
</evidence>
<reference evidence="2" key="1">
    <citation type="journal article" date="2020" name="Stud. Mycol.">
        <title>101 Dothideomycetes genomes: a test case for predicting lifestyles and emergence of pathogens.</title>
        <authorList>
            <person name="Haridas S."/>
            <person name="Albert R."/>
            <person name="Binder M."/>
            <person name="Bloem J."/>
            <person name="Labutti K."/>
            <person name="Salamov A."/>
            <person name="Andreopoulos B."/>
            <person name="Baker S."/>
            <person name="Barry K."/>
            <person name="Bills G."/>
            <person name="Bluhm B."/>
            <person name="Cannon C."/>
            <person name="Castanera R."/>
            <person name="Culley D."/>
            <person name="Daum C."/>
            <person name="Ezra D."/>
            <person name="Gonzalez J."/>
            <person name="Henrissat B."/>
            <person name="Kuo A."/>
            <person name="Liang C."/>
            <person name="Lipzen A."/>
            <person name="Lutzoni F."/>
            <person name="Magnuson J."/>
            <person name="Mondo S."/>
            <person name="Nolan M."/>
            <person name="Ohm R."/>
            <person name="Pangilinan J."/>
            <person name="Park H.-J."/>
            <person name="Ramirez L."/>
            <person name="Alfaro M."/>
            <person name="Sun H."/>
            <person name="Tritt A."/>
            <person name="Yoshinaga Y."/>
            <person name="Zwiers L.-H."/>
            <person name="Turgeon B."/>
            <person name="Goodwin S."/>
            <person name="Spatafora J."/>
            <person name="Crous P."/>
            <person name="Grigoriev I."/>
        </authorList>
    </citation>
    <scope>NUCLEOTIDE SEQUENCE</scope>
    <source>
        <strain evidence="2">CBS 115976</strain>
    </source>
</reference>
<accession>A0A6A6TWQ3</accession>
<sequence length="332" mass="37426">MATRRNEQVRTYSENLVNVFDDRTFSDVRVTCGAKLWHLHRVLLSAHSPWFAAACGGSFKESHTGEIEIHQQNPAIVEVVLHTIYAGPSTWIPCARLAMNRSDNDGLTFLIDLYRTANYFQVHWLEKEIVAKFSDLFQTAFVAAGTTKPGCDVVYPSLSLVKTDHTTVVDGTDGPFVVHFVEAVKYACSVFGTDSNNELLVCLRDLCVASLEILISSRCWAVMGSAEKTSIFVNRVLLASSWGLKQHNTVRKFSYKGTCWICEETLEWNPSRRDVSQAQVPKGTHCDECWELARSWFFDPPSNAVVTFQEGNNKVMHNENMDNAKDRDILPH</sequence>
<dbReference type="SMART" id="SM00225">
    <property type="entry name" value="BTB"/>
    <property type="match status" value="1"/>
</dbReference>
<protein>
    <recommendedName>
        <fullName evidence="1">BTB domain-containing protein</fullName>
    </recommendedName>
</protein>
<dbReference type="Pfam" id="PF00651">
    <property type="entry name" value="BTB"/>
    <property type="match status" value="1"/>
</dbReference>
<dbReference type="InterPro" id="IPR011333">
    <property type="entry name" value="SKP1/BTB/POZ_sf"/>
</dbReference>
<evidence type="ECO:0000313" key="2">
    <source>
        <dbReference type="EMBL" id="KAF2663587.1"/>
    </source>
</evidence>
<dbReference type="PANTHER" id="PTHR47843:SF5">
    <property type="entry name" value="BTB_POZ DOMAIN PROTEIN"/>
    <property type="match status" value="1"/>
</dbReference>
<dbReference type="PANTHER" id="PTHR47843">
    <property type="entry name" value="BTB DOMAIN-CONTAINING PROTEIN-RELATED"/>
    <property type="match status" value="1"/>
</dbReference>
<dbReference type="Proteomes" id="UP000799302">
    <property type="component" value="Unassembled WGS sequence"/>
</dbReference>
<dbReference type="Gene3D" id="3.30.710.10">
    <property type="entry name" value="Potassium Channel Kv1.1, Chain A"/>
    <property type="match status" value="1"/>
</dbReference>
<proteinExistence type="predicted"/>
<keyword evidence="3" id="KW-1185">Reference proteome</keyword>
<evidence type="ECO:0000313" key="3">
    <source>
        <dbReference type="Proteomes" id="UP000799302"/>
    </source>
</evidence>
<dbReference type="AlphaFoldDB" id="A0A6A6TWQ3"/>
<gene>
    <name evidence="2" type="ORF">BT63DRAFT_430413</name>
</gene>
<dbReference type="InterPro" id="IPR000210">
    <property type="entry name" value="BTB/POZ_dom"/>
</dbReference>
<dbReference type="PROSITE" id="PS50097">
    <property type="entry name" value="BTB"/>
    <property type="match status" value="1"/>
</dbReference>
<dbReference type="SUPFAM" id="SSF54695">
    <property type="entry name" value="POZ domain"/>
    <property type="match status" value="1"/>
</dbReference>